<evidence type="ECO:0000313" key="3">
    <source>
        <dbReference type="Proteomes" id="UP000276133"/>
    </source>
</evidence>
<feature type="transmembrane region" description="Helical" evidence="1">
    <location>
        <begin position="12"/>
        <end position="31"/>
    </location>
</feature>
<keyword evidence="3" id="KW-1185">Reference proteome</keyword>
<accession>A0A3M7QNG4</accession>
<keyword evidence="1" id="KW-1133">Transmembrane helix</keyword>
<protein>
    <submittedName>
        <fullName evidence="2">Uncharacterized protein</fullName>
    </submittedName>
</protein>
<keyword evidence="1" id="KW-0812">Transmembrane</keyword>
<dbReference type="EMBL" id="REGN01005651">
    <property type="protein sequence ID" value="RNA12624.1"/>
    <property type="molecule type" value="Genomic_DNA"/>
</dbReference>
<keyword evidence="1" id="KW-0472">Membrane</keyword>
<evidence type="ECO:0000313" key="2">
    <source>
        <dbReference type="EMBL" id="RNA12624.1"/>
    </source>
</evidence>
<dbReference type="Proteomes" id="UP000276133">
    <property type="component" value="Unassembled WGS sequence"/>
</dbReference>
<gene>
    <name evidence="2" type="ORF">BpHYR1_053172</name>
</gene>
<organism evidence="2 3">
    <name type="scientific">Brachionus plicatilis</name>
    <name type="common">Marine rotifer</name>
    <name type="synonym">Brachionus muelleri</name>
    <dbReference type="NCBI Taxonomy" id="10195"/>
    <lineage>
        <taxon>Eukaryota</taxon>
        <taxon>Metazoa</taxon>
        <taxon>Spiralia</taxon>
        <taxon>Gnathifera</taxon>
        <taxon>Rotifera</taxon>
        <taxon>Eurotatoria</taxon>
        <taxon>Monogononta</taxon>
        <taxon>Pseudotrocha</taxon>
        <taxon>Ploima</taxon>
        <taxon>Brachionidae</taxon>
        <taxon>Brachionus</taxon>
    </lineage>
</organism>
<feature type="non-terminal residue" evidence="2">
    <location>
        <position position="1"/>
    </location>
</feature>
<comment type="caution">
    <text evidence="2">The sequence shown here is derived from an EMBL/GenBank/DDBJ whole genome shotgun (WGS) entry which is preliminary data.</text>
</comment>
<dbReference type="AlphaFoldDB" id="A0A3M7QNG4"/>
<reference evidence="2 3" key="1">
    <citation type="journal article" date="2018" name="Sci. Rep.">
        <title>Genomic signatures of local adaptation to the degree of environmental predictability in rotifers.</title>
        <authorList>
            <person name="Franch-Gras L."/>
            <person name="Hahn C."/>
            <person name="Garcia-Roger E.M."/>
            <person name="Carmona M.J."/>
            <person name="Serra M."/>
            <person name="Gomez A."/>
        </authorList>
    </citation>
    <scope>NUCLEOTIDE SEQUENCE [LARGE SCALE GENOMIC DNA]</scope>
    <source>
        <strain evidence="2">HYR1</strain>
    </source>
</reference>
<proteinExistence type="predicted"/>
<evidence type="ECO:0000256" key="1">
    <source>
        <dbReference type="SAM" id="Phobius"/>
    </source>
</evidence>
<sequence length="85" mass="9535">KNSSPTAEHSKAFILILSANCFALAWLTMLLESDLLPITHPITSLSYKKASLALSYQNFMCPNESLLLKSYTKTIISAFNHFIRN</sequence>
<name>A0A3M7QNG4_BRAPC</name>